<dbReference type="PANTHER" id="PTHR30086:SF20">
    <property type="entry name" value="ARGININE EXPORTER PROTEIN ARGO-RELATED"/>
    <property type="match status" value="1"/>
</dbReference>
<evidence type="ECO:0000256" key="5">
    <source>
        <dbReference type="ARBA" id="ARBA00023136"/>
    </source>
</evidence>
<dbReference type="PANTHER" id="PTHR30086">
    <property type="entry name" value="ARGININE EXPORTER PROTEIN ARGO"/>
    <property type="match status" value="1"/>
</dbReference>
<organism evidence="7 8">
    <name type="scientific">Bartonella tamiae Th239</name>
    <dbReference type="NCBI Taxonomy" id="1094558"/>
    <lineage>
        <taxon>Bacteria</taxon>
        <taxon>Pseudomonadati</taxon>
        <taxon>Pseudomonadota</taxon>
        <taxon>Alphaproteobacteria</taxon>
        <taxon>Hyphomicrobiales</taxon>
        <taxon>Bartonellaceae</taxon>
        <taxon>Bartonella</taxon>
    </lineage>
</organism>
<feature type="transmembrane region" description="Helical" evidence="6">
    <location>
        <begin position="48"/>
        <end position="73"/>
    </location>
</feature>
<keyword evidence="3 6" id="KW-0812">Transmembrane</keyword>
<feature type="transmembrane region" description="Helical" evidence="6">
    <location>
        <begin position="94"/>
        <end position="113"/>
    </location>
</feature>
<gene>
    <name evidence="7" type="ORF">ME5_00999</name>
</gene>
<evidence type="ECO:0000313" key="7">
    <source>
        <dbReference type="EMBL" id="EJF90598.1"/>
    </source>
</evidence>
<dbReference type="Pfam" id="PF01810">
    <property type="entry name" value="LysE"/>
    <property type="match status" value="1"/>
</dbReference>
<dbReference type="STRING" id="1094558.ME5_00999"/>
<evidence type="ECO:0000313" key="8">
    <source>
        <dbReference type="Proteomes" id="UP000008952"/>
    </source>
</evidence>
<evidence type="ECO:0000256" key="4">
    <source>
        <dbReference type="ARBA" id="ARBA00022989"/>
    </source>
</evidence>
<evidence type="ECO:0000256" key="3">
    <source>
        <dbReference type="ARBA" id="ARBA00022692"/>
    </source>
</evidence>
<dbReference type="eggNOG" id="COG1279">
    <property type="taxonomic scope" value="Bacteria"/>
</dbReference>
<proteinExistence type="predicted"/>
<reference evidence="7 8" key="1">
    <citation type="submission" date="2012-03" db="EMBL/GenBank/DDBJ databases">
        <title>The Genome Sequence of Bartonella tamiae Th239.</title>
        <authorList>
            <consortium name="The Broad Institute Genome Sequencing Platform"/>
            <consortium name="The Broad Institute Genome Sequencing Center for Infectious Disease"/>
            <person name="Feldgarden M."/>
            <person name="Kirby J."/>
            <person name="Kosoy M."/>
            <person name="Birtles R."/>
            <person name="Probert W.S."/>
            <person name="Chiaraviglio L."/>
            <person name="Young S.K."/>
            <person name="Zeng Q."/>
            <person name="Gargeya S."/>
            <person name="Fitzgerald M."/>
            <person name="Haas B."/>
            <person name="Abouelleil A."/>
            <person name="Alvarado L."/>
            <person name="Arachchi H.M."/>
            <person name="Berlin A."/>
            <person name="Chapman S.B."/>
            <person name="Gearin G."/>
            <person name="Goldberg J."/>
            <person name="Griggs A."/>
            <person name="Gujja S."/>
            <person name="Hansen M."/>
            <person name="Heiman D."/>
            <person name="Howarth C."/>
            <person name="Larimer J."/>
            <person name="Lui A."/>
            <person name="MacDonald P.J.P."/>
            <person name="McCowen C."/>
            <person name="Montmayeur A."/>
            <person name="Murphy C."/>
            <person name="Neiman D."/>
            <person name="Pearson M."/>
            <person name="Priest M."/>
            <person name="Roberts A."/>
            <person name="Saif S."/>
            <person name="Shea T."/>
            <person name="Sisk P."/>
            <person name="Stolte C."/>
            <person name="Sykes S."/>
            <person name="Wortman J."/>
            <person name="Nusbaum C."/>
            <person name="Birren B."/>
        </authorList>
    </citation>
    <scope>NUCLEOTIDE SEQUENCE [LARGE SCALE GENOMIC DNA]</scope>
    <source>
        <strain evidence="7 8">Th239</strain>
    </source>
</reference>
<keyword evidence="5 6" id="KW-0472">Membrane</keyword>
<keyword evidence="4 6" id="KW-1133">Transmembrane helix</keyword>
<feature type="transmembrane region" description="Helical" evidence="6">
    <location>
        <begin position="20"/>
        <end position="42"/>
    </location>
</feature>
<feature type="transmembrane region" description="Helical" evidence="6">
    <location>
        <begin position="133"/>
        <end position="157"/>
    </location>
</feature>
<dbReference type="GO" id="GO:0015171">
    <property type="term" value="F:amino acid transmembrane transporter activity"/>
    <property type="evidence" value="ECO:0007669"/>
    <property type="project" value="TreeGrafter"/>
</dbReference>
<dbReference type="Proteomes" id="UP000008952">
    <property type="component" value="Unassembled WGS sequence"/>
</dbReference>
<dbReference type="OrthoDB" id="5638726at2"/>
<protein>
    <recommendedName>
        <fullName evidence="9">L-lysine exporter</fullName>
    </recommendedName>
</protein>
<keyword evidence="2" id="KW-1003">Cell membrane</keyword>
<dbReference type="HOGENOM" id="CLU_087840_0_0_5"/>
<comment type="subcellular location">
    <subcellularLocation>
        <location evidence="1">Cell membrane</location>
        <topology evidence="1">Multi-pass membrane protein</topology>
    </subcellularLocation>
</comment>
<evidence type="ECO:0000256" key="6">
    <source>
        <dbReference type="SAM" id="Phobius"/>
    </source>
</evidence>
<dbReference type="AlphaFoldDB" id="J0ZPS3"/>
<sequence length="194" mass="22009">MALGAQNAHVIRSGLLGKDVLNTSLTCFLCDFLLMVFGVFLLGELTIINIYVNITICILSIVFLLCYSVNAFIQAYKSKAAYETRDHQLLMRDPIWKTILTTLAVTLLNPHVYLDTVIIVGDYASSLSMTDKYFFISGALFSSFCWFFALGYLSFYLKNYLNNMKIWQILNIVIGIFMIFIAINIGIYLMKIIA</sequence>
<accession>J0ZPS3</accession>
<evidence type="ECO:0000256" key="2">
    <source>
        <dbReference type="ARBA" id="ARBA00022475"/>
    </source>
</evidence>
<dbReference type="RefSeq" id="WP_008039028.1">
    <property type="nucleotide sequence ID" value="NZ_JH725147.1"/>
</dbReference>
<comment type="caution">
    <text evidence="7">The sequence shown here is derived from an EMBL/GenBank/DDBJ whole genome shotgun (WGS) entry which is preliminary data.</text>
</comment>
<dbReference type="EMBL" id="AIMB01000007">
    <property type="protein sequence ID" value="EJF90598.1"/>
    <property type="molecule type" value="Genomic_DNA"/>
</dbReference>
<dbReference type="PATRIC" id="fig|1094558.3.peg.1090"/>
<feature type="transmembrane region" description="Helical" evidence="6">
    <location>
        <begin position="169"/>
        <end position="190"/>
    </location>
</feature>
<evidence type="ECO:0000256" key="1">
    <source>
        <dbReference type="ARBA" id="ARBA00004651"/>
    </source>
</evidence>
<dbReference type="GO" id="GO:0005886">
    <property type="term" value="C:plasma membrane"/>
    <property type="evidence" value="ECO:0007669"/>
    <property type="project" value="UniProtKB-SubCell"/>
</dbReference>
<keyword evidence="8" id="KW-1185">Reference proteome</keyword>
<dbReference type="InterPro" id="IPR001123">
    <property type="entry name" value="LeuE-type"/>
</dbReference>
<evidence type="ECO:0008006" key="9">
    <source>
        <dbReference type="Google" id="ProtNLM"/>
    </source>
</evidence>
<name>J0ZPS3_9HYPH</name>